<dbReference type="RefSeq" id="WP_071905263.1">
    <property type="nucleotide sequence ID" value="NZ_MPIN01000030.1"/>
</dbReference>
<dbReference type="InterPro" id="IPR036282">
    <property type="entry name" value="Glutathione-S-Trfase_C_sf"/>
</dbReference>
<dbReference type="OrthoDB" id="9797500at2"/>
<dbReference type="Proteomes" id="UP000182229">
    <property type="component" value="Unassembled WGS sequence"/>
</dbReference>
<proteinExistence type="predicted"/>
<dbReference type="InterPro" id="IPR004046">
    <property type="entry name" value="GST_C"/>
</dbReference>
<dbReference type="STRING" id="83449.BON30_47360"/>
<feature type="domain" description="GST C-terminal" evidence="1">
    <location>
        <begin position="1"/>
        <end position="105"/>
    </location>
</feature>
<organism evidence="2 3">
    <name type="scientific">Cystobacter ferrugineus</name>
    <dbReference type="NCBI Taxonomy" id="83449"/>
    <lineage>
        <taxon>Bacteria</taxon>
        <taxon>Pseudomonadati</taxon>
        <taxon>Myxococcota</taxon>
        <taxon>Myxococcia</taxon>
        <taxon>Myxococcales</taxon>
        <taxon>Cystobacterineae</taxon>
        <taxon>Archangiaceae</taxon>
        <taxon>Cystobacter</taxon>
    </lineage>
</organism>
<comment type="caution">
    <text evidence="2">The sequence shown here is derived from an EMBL/GenBank/DDBJ whole genome shotgun (WGS) entry which is preliminary data.</text>
</comment>
<evidence type="ECO:0000313" key="2">
    <source>
        <dbReference type="EMBL" id="OJH33666.1"/>
    </source>
</evidence>
<dbReference type="InterPro" id="IPR036249">
    <property type="entry name" value="Thioredoxin-like_sf"/>
</dbReference>
<dbReference type="AlphaFoldDB" id="A0A1L9AUK1"/>
<dbReference type="EMBL" id="MPIN01000030">
    <property type="protein sequence ID" value="OJH33666.1"/>
    <property type="molecule type" value="Genomic_DNA"/>
</dbReference>
<gene>
    <name evidence="2" type="ORF">BON30_47360</name>
</gene>
<dbReference type="Pfam" id="PF00043">
    <property type="entry name" value="GST_C"/>
    <property type="match status" value="1"/>
</dbReference>
<evidence type="ECO:0000313" key="3">
    <source>
        <dbReference type="Proteomes" id="UP000182229"/>
    </source>
</evidence>
<dbReference type="InterPro" id="IPR010987">
    <property type="entry name" value="Glutathione-S-Trfase_C-like"/>
</dbReference>
<sequence length="105" mass="11539">MTVPVRPLRLYRHALSGHSHRVELFLSLLKLPSELIDVDLALANRSFLVGEAATLADVALYSYTAHAPEGGVSLEPYGSVRAWLARIEALPGFVPMRRTPTRFAA</sequence>
<dbReference type="SUPFAM" id="SSF52833">
    <property type="entry name" value="Thioredoxin-like"/>
    <property type="match status" value="1"/>
</dbReference>
<reference evidence="2 3" key="2">
    <citation type="submission" date="2016-12" db="EMBL/GenBank/DDBJ databases">
        <title>Draft Genome Sequence of Cystobacter ferrugineus Strain Cbfe23.</title>
        <authorList>
            <person name="Akbar S."/>
            <person name="Dowd S.E."/>
            <person name="Stevens D.C."/>
        </authorList>
    </citation>
    <scope>NUCLEOTIDE SEQUENCE [LARGE SCALE GENOMIC DNA]</scope>
    <source>
        <strain evidence="2 3">Cbfe23</strain>
    </source>
</reference>
<evidence type="ECO:0000259" key="1">
    <source>
        <dbReference type="PROSITE" id="PS50405"/>
    </source>
</evidence>
<protein>
    <recommendedName>
        <fullName evidence="1">GST C-terminal domain-containing protein</fullName>
    </recommendedName>
</protein>
<keyword evidence="3" id="KW-1185">Reference proteome</keyword>
<dbReference type="SUPFAM" id="SSF47616">
    <property type="entry name" value="GST C-terminal domain-like"/>
    <property type="match status" value="1"/>
</dbReference>
<dbReference type="Gene3D" id="1.20.1050.10">
    <property type="match status" value="1"/>
</dbReference>
<dbReference type="PROSITE" id="PS50405">
    <property type="entry name" value="GST_CTER"/>
    <property type="match status" value="1"/>
</dbReference>
<accession>A0A1L9AUK1</accession>
<reference evidence="3" key="1">
    <citation type="submission" date="2016-11" db="EMBL/GenBank/DDBJ databases">
        <authorList>
            <person name="Shukria A."/>
            <person name="Stevens D.C."/>
        </authorList>
    </citation>
    <scope>NUCLEOTIDE SEQUENCE [LARGE SCALE GENOMIC DNA]</scope>
    <source>
        <strain evidence="3">Cbfe23</strain>
    </source>
</reference>
<name>A0A1L9AUK1_9BACT</name>